<feature type="non-terminal residue" evidence="1">
    <location>
        <position position="1"/>
    </location>
</feature>
<organism evidence="1 2">
    <name type="scientific">Daphnia magna</name>
    <dbReference type="NCBI Taxonomy" id="35525"/>
    <lineage>
        <taxon>Eukaryota</taxon>
        <taxon>Metazoa</taxon>
        <taxon>Ecdysozoa</taxon>
        <taxon>Arthropoda</taxon>
        <taxon>Crustacea</taxon>
        <taxon>Branchiopoda</taxon>
        <taxon>Diplostraca</taxon>
        <taxon>Cladocera</taxon>
        <taxon>Anomopoda</taxon>
        <taxon>Daphniidae</taxon>
        <taxon>Daphnia</taxon>
    </lineage>
</organism>
<proteinExistence type="predicted"/>
<dbReference type="EMBL" id="LRGB01027224">
    <property type="protein sequence ID" value="KZR95777.1"/>
    <property type="molecule type" value="Genomic_DNA"/>
</dbReference>
<dbReference type="AlphaFoldDB" id="A0A164DHB2"/>
<sequence length="37" mass="4434">SILSVLTNCRYETSFTHSLYFFLADEIWPLIYLIQVH</sequence>
<gene>
    <name evidence="1" type="ORF">APZ42_010257</name>
</gene>
<protein>
    <submittedName>
        <fullName evidence="1">Uncharacterized protein</fullName>
    </submittedName>
</protein>
<reference evidence="1 2" key="1">
    <citation type="submission" date="2016-03" db="EMBL/GenBank/DDBJ databases">
        <title>EvidentialGene: Evidence-directed Construction of Genes on Genomes.</title>
        <authorList>
            <person name="Gilbert D.G."/>
            <person name="Choi J.-H."/>
            <person name="Mockaitis K."/>
            <person name="Colbourne J."/>
            <person name="Pfrender M."/>
        </authorList>
    </citation>
    <scope>NUCLEOTIDE SEQUENCE [LARGE SCALE GENOMIC DNA]</scope>
    <source>
        <strain evidence="1 2">Xinb3</strain>
        <tissue evidence="1">Complete organism</tissue>
    </source>
</reference>
<name>A0A164DHB2_9CRUS</name>
<comment type="caution">
    <text evidence="1">The sequence shown here is derived from an EMBL/GenBank/DDBJ whole genome shotgun (WGS) entry which is preliminary data.</text>
</comment>
<evidence type="ECO:0000313" key="1">
    <source>
        <dbReference type="EMBL" id="KZR95777.1"/>
    </source>
</evidence>
<keyword evidence="2" id="KW-1185">Reference proteome</keyword>
<accession>A0A164DHB2</accession>
<dbReference type="Proteomes" id="UP000076858">
    <property type="component" value="Unassembled WGS sequence"/>
</dbReference>
<evidence type="ECO:0000313" key="2">
    <source>
        <dbReference type="Proteomes" id="UP000076858"/>
    </source>
</evidence>